<dbReference type="PIRSF" id="PIRSF005426">
    <property type="entry name" value="Frp"/>
    <property type="match status" value="1"/>
</dbReference>
<dbReference type="Gene3D" id="3.40.109.10">
    <property type="entry name" value="NADH Oxidase"/>
    <property type="match status" value="1"/>
</dbReference>
<name>A0A1I3T0W5_9BACL</name>
<dbReference type="InterPro" id="IPR016446">
    <property type="entry name" value="Flavin_OxRdtase_Frp"/>
</dbReference>
<dbReference type="Pfam" id="PF00881">
    <property type="entry name" value="Nitroreductase"/>
    <property type="match status" value="1"/>
</dbReference>
<proteinExistence type="inferred from homology"/>
<dbReference type="SUPFAM" id="SSF55469">
    <property type="entry name" value="FMN-dependent nitroreductase-like"/>
    <property type="match status" value="1"/>
</dbReference>
<organism evidence="7 8">
    <name type="scientific">Brevibacillus centrosporus</name>
    <dbReference type="NCBI Taxonomy" id="54910"/>
    <lineage>
        <taxon>Bacteria</taxon>
        <taxon>Bacillati</taxon>
        <taxon>Bacillota</taxon>
        <taxon>Bacilli</taxon>
        <taxon>Bacillales</taxon>
        <taxon>Paenibacillaceae</taxon>
        <taxon>Brevibacillus</taxon>
    </lineage>
</organism>
<dbReference type="PANTHER" id="PTHR43425">
    <property type="entry name" value="OXYGEN-INSENSITIVE NADPH NITROREDUCTASE"/>
    <property type="match status" value="1"/>
</dbReference>
<keyword evidence="4 5" id="KW-0560">Oxidoreductase</keyword>
<comment type="similarity">
    <text evidence="1 5">Belongs to the flavin oxidoreductase frp family.</text>
</comment>
<keyword evidence="5" id="KW-0521">NADP</keyword>
<evidence type="ECO:0000313" key="7">
    <source>
        <dbReference type="EMBL" id="SFJ64714.1"/>
    </source>
</evidence>
<dbReference type="Proteomes" id="UP000198915">
    <property type="component" value="Unassembled WGS sequence"/>
</dbReference>
<keyword evidence="2 5" id="KW-0285">Flavoprotein</keyword>
<evidence type="ECO:0000313" key="8">
    <source>
        <dbReference type="Proteomes" id="UP000198915"/>
    </source>
</evidence>
<dbReference type="GO" id="GO:0016491">
    <property type="term" value="F:oxidoreductase activity"/>
    <property type="evidence" value="ECO:0007669"/>
    <property type="project" value="UniProtKB-UniRule"/>
</dbReference>
<evidence type="ECO:0000256" key="2">
    <source>
        <dbReference type="ARBA" id="ARBA00022630"/>
    </source>
</evidence>
<dbReference type="PANTHER" id="PTHR43425:SF2">
    <property type="entry name" value="OXYGEN-INSENSITIVE NADPH NITROREDUCTASE"/>
    <property type="match status" value="1"/>
</dbReference>
<dbReference type="STRING" id="1884381.SAMN05518846_104383"/>
<evidence type="ECO:0000256" key="4">
    <source>
        <dbReference type="ARBA" id="ARBA00023002"/>
    </source>
</evidence>
<dbReference type="CDD" id="cd02146">
    <property type="entry name" value="NfsA-like"/>
    <property type="match status" value="1"/>
</dbReference>
<dbReference type="InterPro" id="IPR029479">
    <property type="entry name" value="Nitroreductase"/>
</dbReference>
<evidence type="ECO:0000256" key="3">
    <source>
        <dbReference type="ARBA" id="ARBA00022643"/>
    </source>
</evidence>
<sequence>MSTEVTRLIQSHRSIRKYQDQPIPEELLQDILSCAQWAPSSHNVQAYSVIVVRSSDTKQKLSAFCGNQRWVVECPVFLVFCADYYRLQKACEMHGETLAADEVESLLVGAVDTALAAENVLLAARSHDLGGVMIGGIRNNPREVADVLGLPALTVPIMGMCLGYPAQDVQQKPRLPQRAVIHEERYQEELIAGALEEYEQTSSEYYSQRSNGTRTDGWTKQMADYVNKPRRAHVTQFIKEQGMRLT</sequence>
<evidence type="ECO:0000259" key="6">
    <source>
        <dbReference type="Pfam" id="PF00881"/>
    </source>
</evidence>
<reference evidence="8" key="1">
    <citation type="submission" date="2016-10" db="EMBL/GenBank/DDBJ databases">
        <authorList>
            <person name="Varghese N."/>
            <person name="Submissions S."/>
        </authorList>
    </citation>
    <scope>NUCLEOTIDE SEQUENCE [LARGE SCALE GENOMIC DNA]</scope>
    <source>
        <strain evidence="8">OK042</strain>
    </source>
</reference>
<protein>
    <submittedName>
        <fullName evidence="7">Nitroreductase</fullName>
    </submittedName>
</protein>
<dbReference type="RefSeq" id="WP_092267823.1">
    <property type="nucleotide sequence ID" value="NZ_FORT01000004.1"/>
</dbReference>
<dbReference type="AlphaFoldDB" id="A0A1I3T0W5"/>
<dbReference type="EMBL" id="FORT01000004">
    <property type="protein sequence ID" value="SFJ64714.1"/>
    <property type="molecule type" value="Genomic_DNA"/>
</dbReference>
<gene>
    <name evidence="7" type="ORF">SAMN05518846_104383</name>
</gene>
<accession>A0A1I3T0W5</accession>
<evidence type="ECO:0000256" key="5">
    <source>
        <dbReference type="PIRNR" id="PIRNR005426"/>
    </source>
</evidence>
<feature type="domain" description="Nitroreductase" evidence="6">
    <location>
        <begin position="9"/>
        <end position="164"/>
    </location>
</feature>
<evidence type="ECO:0000256" key="1">
    <source>
        <dbReference type="ARBA" id="ARBA00008366"/>
    </source>
</evidence>
<dbReference type="InterPro" id="IPR000415">
    <property type="entry name" value="Nitroreductase-like"/>
</dbReference>
<keyword evidence="8" id="KW-1185">Reference proteome</keyword>
<keyword evidence="3 5" id="KW-0288">FMN</keyword>
<dbReference type="NCBIfam" id="NF008033">
    <property type="entry name" value="PRK10765.1"/>
    <property type="match status" value="1"/>
</dbReference>